<evidence type="ECO:0000313" key="3">
    <source>
        <dbReference type="Proteomes" id="UP000214975"/>
    </source>
</evidence>
<dbReference type="AlphaFoldDB" id="A0A223HVC5"/>
<dbReference type="Proteomes" id="UP000214975">
    <property type="component" value="Chromosome"/>
</dbReference>
<organism evidence="2 3">
    <name type="scientific">Thermoanaerobacterium thermosaccharolyticum</name>
    <name type="common">Clostridium thermosaccharolyticum</name>
    <dbReference type="NCBI Taxonomy" id="1517"/>
    <lineage>
        <taxon>Bacteria</taxon>
        <taxon>Bacillati</taxon>
        <taxon>Bacillota</taxon>
        <taxon>Clostridia</taxon>
        <taxon>Thermoanaerobacterales</taxon>
        <taxon>Thermoanaerobacteraceae</taxon>
        <taxon>Thermoanaerobacterium</taxon>
    </lineage>
</organism>
<evidence type="ECO:0000259" key="1">
    <source>
        <dbReference type="Pfam" id="PF12392"/>
    </source>
</evidence>
<proteinExistence type="predicted"/>
<name>A0A223HVC5_THETR</name>
<dbReference type="EMBL" id="CP016893">
    <property type="protein sequence ID" value="AST56431.1"/>
    <property type="molecule type" value="Genomic_DNA"/>
</dbReference>
<dbReference type="InterPro" id="IPR001539">
    <property type="entry name" value="Peptidase_U32"/>
</dbReference>
<protein>
    <submittedName>
        <fullName evidence="2">Peptidase U32</fullName>
    </submittedName>
</protein>
<reference evidence="2 3" key="1">
    <citation type="submission" date="2016-08" db="EMBL/GenBank/DDBJ databases">
        <title>A novel genetic cassette of butanologenic Thermoanaerobacterium thermosaccharolyticum that directly convert cellulose to butanol.</title>
        <authorList>
            <person name="Li T."/>
            <person name="He J."/>
        </authorList>
    </citation>
    <scope>NUCLEOTIDE SEQUENCE [LARGE SCALE GENOMIC DNA]</scope>
    <source>
        <strain evidence="2 3">TG57</strain>
    </source>
</reference>
<dbReference type="PANTHER" id="PTHR30217">
    <property type="entry name" value="PEPTIDASE U32 FAMILY"/>
    <property type="match status" value="1"/>
</dbReference>
<sequence length="781" mass="88239">MKKVELLAPAGSLETLKVAVNCGADAVYIGGKLFGARAYAVNFGEEELKEAVEYCHLRDKKIYITVNTLIFNKEIDLLTDYIDYLYKLNVDAIIVQDFGIVKLLREYYPEINIHASTQMTLSNLESIKAAKDAGIKRVVLPRELTLKEIKNIKANTGIEVEAFVHGALCVSYSGQCVFSSIIGGRSGNRGRCAGPCRLKYDFVDEKGNIIEGNKHLLSMADLCTIDYVGDMIQSGVDSFKIEGRMKEKEYVASVVLSYRKAIDAHYDSEKFDVSKSIEMMSKIFNRGFSNGYLYERKPSMMSYINPKNRGIPLGKVLSKGNGRLKLKLYSSLFVGDGISTETGEHGFKVDKIVADGIKVDDADEGQTVELKDMPVKVGDIIFKTYDVKLNRQFSNIKEYKSPIDVFVKMKENMPLYIKLKNSGIEVVNSGKVDAVKAVKKAIDRDTLIEKVSSINDTPFAVRTIEIDMDEGLFLPLSEIKETRRTAVENLIKTKLHYNEPKNIHIKLTDDVQAKSKDLKISFYTENLEHVKIASQVGVDRIYFDYRLKDEELKKVRQYCEGCEIIPAFPQVVRDEIKNAEDELKKIKDIGFKKVLVTNLGLYNLSLKLGLDVCIDFNLNVVNSLSVDFFKGADTITLSTELNLVQIEDITKRKNTKFESIAYGRLPLMIMEYCPIKNLISCDRNACESGKYSLRDRKGNFIKIVSDGFCRVKLLNSSILIMGDKIDDLKKAGLSYIRVNDTIESDDEIENVLKAYKNSLDFGTYDFHIENYTRGHFYRGVL</sequence>
<feature type="domain" description="Peptidase U32 collagenase" evidence="1">
    <location>
        <begin position="381"/>
        <end position="493"/>
    </location>
</feature>
<accession>A0A223HVC5</accession>
<dbReference type="InterPro" id="IPR051454">
    <property type="entry name" value="RNA/ubiquinone_mod_enzymes"/>
</dbReference>
<dbReference type="Pfam" id="PF01136">
    <property type="entry name" value="Peptidase_U32"/>
    <property type="match status" value="2"/>
</dbReference>
<evidence type="ECO:0000313" key="2">
    <source>
        <dbReference type="EMBL" id="AST56431.1"/>
    </source>
</evidence>
<gene>
    <name evidence="2" type="ORF">Thert_00192</name>
</gene>
<dbReference type="PANTHER" id="PTHR30217:SF10">
    <property type="entry name" value="23S RRNA 5-HYDROXYCYTIDINE C2501 SYNTHASE"/>
    <property type="match status" value="1"/>
</dbReference>
<dbReference type="RefSeq" id="WP_094396695.1">
    <property type="nucleotide sequence ID" value="NZ_CP016893.1"/>
</dbReference>
<dbReference type="Pfam" id="PF12392">
    <property type="entry name" value="DUF3656"/>
    <property type="match status" value="1"/>
</dbReference>
<dbReference type="InterPro" id="IPR020988">
    <property type="entry name" value="Pept_U32_collagenase"/>
</dbReference>